<protein>
    <submittedName>
        <fullName evidence="1">Uncharacterized protein</fullName>
    </submittedName>
</protein>
<proteinExistence type="predicted"/>
<dbReference type="OrthoDB" id="6588253at2759"/>
<evidence type="ECO:0000313" key="2">
    <source>
        <dbReference type="Proteomes" id="UP001154078"/>
    </source>
</evidence>
<name>A0A9P0FGQ4_BRAAE</name>
<keyword evidence="2" id="KW-1185">Reference proteome</keyword>
<sequence>MELSDDLVTVQGILVGLMRNTGEFTRINHRGGNEDRILNVVIEMEKFLSSKNYVKKNKINKTFTKEVEDIVMFLTINTNFKHHLSLEGYSHLTNIMPQLSKCLLSNIVYGLDLCQSLCAVMKKLPLNIVIELLEEMVICLKKSDPKVHLEYAFMFLTCVSEILYSTTYNNENEEFIEKINEVTNIILYNLTGLYSDKMKTWKVEKIYEHMGYSLIKLFDLLLYCEKDNILHRQFLENILKTSCAILKNVTIDVYCTWAEIEEDDQSLQNKIAIQGYSVLESFQKYSAAKELVTILANLARKPKSLSEQIHEADLKTTIKKVNKEDADQKYWFKALLNTQVFKDKDTIECAKKWAHLSSADDVSRLLDLSVLGCDDNGKELIIKCASVLSAEDLILTITRHFYKNGSNHILNDNINNQMVLLFNKFKRMEKDGCIKDIALLVLQNPKQLFAYIYKECIKDQYYSELLKECFISLKEISQIEKIGFNIFNEIYNESSLNEQNVNNFAVLLNMLLDIKYFTDNTVVTQFFYVHLNTNVALDENNNVLHLLQLFNDLKIKIQLNESIKGFIKLLLDIMGKSRCRFLDFNLLKQSIVKCVVEILNNHCDYYMNQIFKVELSENADKFVIFYYTRLTRDNSVSFLSQLYPNFDDKLSAIATKLIQILPLCVSDEWLLLSNEIVNKIGLLKTIELLTDVMVLLCQVVNNCNNEDYTVIPKGALKYCIQNYGLVIQHCMQLQAEPEVEKYVAVNICRAVKKFPEVNKSEDGLNLISIITERSLKSLANDKEFVCQLVHINDQKICQTLAQRMLS</sequence>
<dbReference type="Proteomes" id="UP001154078">
    <property type="component" value="Chromosome 3"/>
</dbReference>
<dbReference type="AlphaFoldDB" id="A0A9P0FGQ4"/>
<organism evidence="1 2">
    <name type="scientific">Brassicogethes aeneus</name>
    <name type="common">Rape pollen beetle</name>
    <name type="synonym">Meligethes aeneus</name>
    <dbReference type="NCBI Taxonomy" id="1431903"/>
    <lineage>
        <taxon>Eukaryota</taxon>
        <taxon>Metazoa</taxon>
        <taxon>Ecdysozoa</taxon>
        <taxon>Arthropoda</taxon>
        <taxon>Hexapoda</taxon>
        <taxon>Insecta</taxon>
        <taxon>Pterygota</taxon>
        <taxon>Neoptera</taxon>
        <taxon>Endopterygota</taxon>
        <taxon>Coleoptera</taxon>
        <taxon>Polyphaga</taxon>
        <taxon>Cucujiformia</taxon>
        <taxon>Nitidulidae</taxon>
        <taxon>Meligethinae</taxon>
        <taxon>Brassicogethes</taxon>
    </lineage>
</organism>
<evidence type="ECO:0000313" key="1">
    <source>
        <dbReference type="EMBL" id="CAH0552692.1"/>
    </source>
</evidence>
<gene>
    <name evidence="1" type="ORF">MELIAE_LOCUS4856</name>
</gene>
<dbReference type="EMBL" id="OV121134">
    <property type="protein sequence ID" value="CAH0552692.1"/>
    <property type="molecule type" value="Genomic_DNA"/>
</dbReference>
<accession>A0A9P0FGQ4</accession>
<reference evidence="1" key="1">
    <citation type="submission" date="2021-12" db="EMBL/GenBank/DDBJ databases">
        <authorList>
            <person name="King R."/>
        </authorList>
    </citation>
    <scope>NUCLEOTIDE SEQUENCE</scope>
</reference>